<reference evidence="5" key="1">
    <citation type="submission" date="2021-01" db="EMBL/GenBank/DDBJ databases">
        <authorList>
            <person name="Corre E."/>
            <person name="Pelletier E."/>
            <person name="Niang G."/>
            <person name="Scheremetjew M."/>
            <person name="Finn R."/>
            <person name="Kale V."/>
            <person name="Holt S."/>
            <person name="Cochrane G."/>
            <person name="Meng A."/>
            <person name="Brown T."/>
            <person name="Cohen L."/>
        </authorList>
    </citation>
    <scope>NUCLEOTIDE SEQUENCE</scope>
    <source>
        <strain evidence="5">DIVA3 518/3/11/1/6</strain>
    </source>
</reference>
<dbReference type="GO" id="GO:0036503">
    <property type="term" value="P:ERAD pathway"/>
    <property type="evidence" value="ECO:0007669"/>
    <property type="project" value="TreeGrafter"/>
</dbReference>
<gene>
    <name evidence="5" type="ORF">VSP0166_LOCUS326</name>
</gene>
<keyword evidence="3" id="KW-0812">Transmembrane</keyword>
<evidence type="ECO:0000256" key="3">
    <source>
        <dbReference type="SAM" id="Phobius"/>
    </source>
</evidence>
<sequence>MRKVLLLLLFVVMLVNLVNCISQTKPNQVNANAKPSPQTGMSPPSSSKEQQIAAQKKKLVEQWEHNKRLKEADDAFLKTELNRLNEVELQVLENHGALQSHEAYTRSHELLQQGKVDEYIALLQKAAERSHRKALYELGSLYEYGELVDRDFSKAVRYYKRSAELGDPAGQRAYAFMLDHGRRVPQNKGKAVLYYTFAANNYDTEASLVLGNKLHRGYDTTKSCDAAIKYYRHAANQVIEEYMKTPFVHSLHFESVSIPNRVNGLDSGHISREEILEYVKFNANPDNAKSLVEIGILYLFGYYGQEVDYAVAKDYFEQVEDVEPRAQAMLGRLYEFGLGVDADAQKAEEYYSRAAEKDNVQGIFFLGELYLTGNGIEKDYERAYELFVQAAKIGIPEAHLNLGIMYFEGYGVNQDFEKASSYFKSVLASGLSTTTARAEYYHAEMLHYGIGMHPDCNAALMKYRSVTDKGKHIKKLEVAYSAYEEDNIELALAYYEKLSEMGNGVAQANAGWIYDEYQKEGIMSTDFGNSLDLAVKFYSRAADQGNEYSHLRLGDYYYYGIGNITVDYSKAASYYRYIGNHHPQAHFNLGYMHQYGEGVKKDIYLAKRYYDHTLQMQPDAFLSVYFCLFNIGIEYATQLYSEGKHEQLMSDMIDYFVPRVYFDFYEQIMQEWYGEEEMQQTSNPNSHVADSKGKPKSPVIGFLDRESVFGYNWDTVLIFTIGTILCITLLFRFGIIQIQIV</sequence>
<evidence type="ECO:0000256" key="2">
    <source>
        <dbReference type="SAM" id="MobiDB-lite"/>
    </source>
</evidence>
<evidence type="ECO:0000256" key="1">
    <source>
        <dbReference type="ARBA" id="ARBA00038101"/>
    </source>
</evidence>
<dbReference type="SMART" id="SM00671">
    <property type="entry name" value="SEL1"/>
    <property type="match status" value="12"/>
</dbReference>
<evidence type="ECO:0000256" key="4">
    <source>
        <dbReference type="SAM" id="SignalP"/>
    </source>
</evidence>
<comment type="similarity">
    <text evidence="1">Belongs to the sel-1 family.</text>
</comment>
<keyword evidence="4" id="KW-0732">Signal</keyword>
<accession>A0A7S4HH53</accession>
<dbReference type="AlphaFoldDB" id="A0A7S4HH53"/>
<evidence type="ECO:0000313" key="5">
    <source>
        <dbReference type="EMBL" id="CAE2199090.1"/>
    </source>
</evidence>
<keyword evidence="3" id="KW-0472">Membrane</keyword>
<dbReference type="PANTHER" id="PTHR11102:SF147">
    <property type="entry name" value="SEL1L ADAPTOR SUBUNIT OF ERAD E3 UBIQUITIN LIGASE"/>
    <property type="match status" value="1"/>
</dbReference>
<name>A0A7S4HH53_9EUKA</name>
<feature type="signal peptide" evidence="4">
    <location>
        <begin position="1"/>
        <end position="20"/>
    </location>
</feature>
<dbReference type="PANTHER" id="PTHR11102">
    <property type="entry name" value="SEL-1-LIKE PROTEIN"/>
    <property type="match status" value="1"/>
</dbReference>
<dbReference type="InterPro" id="IPR006597">
    <property type="entry name" value="Sel1-like"/>
</dbReference>
<feature type="chain" id="PRO_5030790630" evidence="4">
    <location>
        <begin position="21"/>
        <end position="741"/>
    </location>
</feature>
<dbReference type="SUPFAM" id="SSF81901">
    <property type="entry name" value="HCP-like"/>
    <property type="match status" value="3"/>
</dbReference>
<dbReference type="InterPro" id="IPR050767">
    <property type="entry name" value="Sel1_AlgK"/>
</dbReference>
<dbReference type="EMBL" id="HBKP01000474">
    <property type="protein sequence ID" value="CAE2199090.1"/>
    <property type="molecule type" value="Transcribed_RNA"/>
</dbReference>
<dbReference type="Pfam" id="PF08238">
    <property type="entry name" value="Sel1"/>
    <property type="match status" value="12"/>
</dbReference>
<organism evidence="5">
    <name type="scientific">Vannella robusta</name>
    <dbReference type="NCBI Taxonomy" id="1487602"/>
    <lineage>
        <taxon>Eukaryota</taxon>
        <taxon>Amoebozoa</taxon>
        <taxon>Discosea</taxon>
        <taxon>Flabellinia</taxon>
        <taxon>Vannellidae</taxon>
        <taxon>Vannella</taxon>
    </lineage>
</organism>
<keyword evidence="3" id="KW-1133">Transmembrane helix</keyword>
<proteinExistence type="inferred from homology"/>
<protein>
    <submittedName>
        <fullName evidence="5">Uncharacterized protein</fullName>
    </submittedName>
</protein>
<feature type="transmembrane region" description="Helical" evidence="3">
    <location>
        <begin position="716"/>
        <end position="735"/>
    </location>
</feature>
<dbReference type="InterPro" id="IPR011990">
    <property type="entry name" value="TPR-like_helical_dom_sf"/>
</dbReference>
<dbReference type="GO" id="GO:0005789">
    <property type="term" value="C:endoplasmic reticulum membrane"/>
    <property type="evidence" value="ECO:0007669"/>
    <property type="project" value="TreeGrafter"/>
</dbReference>
<feature type="region of interest" description="Disordered" evidence="2">
    <location>
        <begin position="27"/>
        <end position="51"/>
    </location>
</feature>
<dbReference type="Gene3D" id="1.25.40.10">
    <property type="entry name" value="Tetratricopeptide repeat domain"/>
    <property type="match status" value="4"/>
</dbReference>